<dbReference type="CDD" id="cd00037">
    <property type="entry name" value="CLECT"/>
    <property type="match status" value="1"/>
</dbReference>
<dbReference type="InterPro" id="IPR001304">
    <property type="entry name" value="C-type_lectin-like"/>
</dbReference>
<dbReference type="Gene3D" id="3.10.100.10">
    <property type="entry name" value="Mannose-Binding Protein A, subunit A"/>
    <property type="match status" value="1"/>
</dbReference>
<dbReference type="EMBL" id="CANHGI010000005">
    <property type="protein sequence ID" value="CAI5450528.1"/>
    <property type="molecule type" value="Genomic_DNA"/>
</dbReference>
<feature type="signal peptide" evidence="1">
    <location>
        <begin position="1"/>
        <end position="16"/>
    </location>
</feature>
<dbReference type="OrthoDB" id="5826302at2759"/>
<dbReference type="AlphaFoldDB" id="A0A9P1IR26"/>
<keyword evidence="4" id="KW-1185">Reference proteome</keyword>
<dbReference type="InterPro" id="IPR016187">
    <property type="entry name" value="CTDL_fold"/>
</dbReference>
<dbReference type="SUPFAM" id="SSF56436">
    <property type="entry name" value="C-type lectin-like"/>
    <property type="match status" value="1"/>
</dbReference>
<keyword evidence="1" id="KW-0732">Signal</keyword>
<dbReference type="PANTHER" id="PTHR23124">
    <property type="entry name" value="C-TYPE LECTIN DOMAIN-CONTAINING PROTEIN-RELATED-RELATED"/>
    <property type="match status" value="1"/>
</dbReference>
<gene>
    <name evidence="3" type="ORF">CAMP_LOCUS13165</name>
</gene>
<feature type="domain" description="C-type lectin" evidence="2">
    <location>
        <begin position="53"/>
        <end position="180"/>
    </location>
</feature>
<evidence type="ECO:0000256" key="1">
    <source>
        <dbReference type="SAM" id="SignalP"/>
    </source>
</evidence>
<evidence type="ECO:0000313" key="3">
    <source>
        <dbReference type="EMBL" id="CAI5450528.1"/>
    </source>
</evidence>
<dbReference type="InterPro" id="IPR016186">
    <property type="entry name" value="C-type_lectin-like/link_sf"/>
</dbReference>
<dbReference type="Proteomes" id="UP001152747">
    <property type="component" value="Unassembled WGS sequence"/>
</dbReference>
<reference evidence="3" key="1">
    <citation type="submission" date="2022-11" db="EMBL/GenBank/DDBJ databases">
        <authorList>
            <person name="Kikuchi T."/>
        </authorList>
    </citation>
    <scope>NUCLEOTIDE SEQUENCE</scope>
    <source>
        <strain evidence="3">PS1010</strain>
    </source>
</reference>
<comment type="caution">
    <text evidence="3">The sequence shown here is derived from an EMBL/GenBank/DDBJ whole genome shotgun (WGS) entry which is preliminary data.</text>
</comment>
<accession>A0A9P1IR26</accession>
<evidence type="ECO:0000313" key="4">
    <source>
        <dbReference type="Proteomes" id="UP001152747"/>
    </source>
</evidence>
<dbReference type="SMART" id="SM00034">
    <property type="entry name" value="CLECT"/>
    <property type="match status" value="1"/>
</dbReference>
<protein>
    <recommendedName>
        <fullName evidence="2">C-type lectin domain-containing protein</fullName>
    </recommendedName>
</protein>
<feature type="chain" id="PRO_5040512088" description="C-type lectin domain-containing protein" evidence="1">
    <location>
        <begin position="17"/>
        <end position="220"/>
    </location>
</feature>
<organism evidence="3 4">
    <name type="scientific">Caenorhabditis angaria</name>
    <dbReference type="NCBI Taxonomy" id="860376"/>
    <lineage>
        <taxon>Eukaryota</taxon>
        <taxon>Metazoa</taxon>
        <taxon>Ecdysozoa</taxon>
        <taxon>Nematoda</taxon>
        <taxon>Chromadorea</taxon>
        <taxon>Rhabditida</taxon>
        <taxon>Rhabditina</taxon>
        <taxon>Rhabditomorpha</taxon>
        <taxon>Rhabditoidea</taxon>
        <taxon>Rhabditidae</taxon>
        <taxon>Peloderinae</taxon>
        <taxon>Caenorhabditis</taxon>
    </lineage>
</organism>
<dbReference type="PROSITE" id="PS50041">
    <property type="entry name" value="C_TYPE_LECTIN_2"/>
    <property type="match status" value="1"/>
</dbReference>
<evidence type="ECO:0000259" key="2">
    <source>
        <dbReference type="PROSITE" id="PS50041"/>
    </source>
</evidence>
<sequence length="220" mass="24092">MSKIFFLLATLRFATACADVCNEDDGAYVMSTFPNVAPVPTCSEGYKSFPRPGYNWCMKIYPAILKNFTEAEALCTADGAVPSGHQNDVEESWITRTAITVQAEYGYTIGGVWLGLHITLGCDYTGFADDSPNCGTNSFEWTDGYTTGSSQIKWAEGEPWQSNAYQCALMAAYSAGNFPDNDFEALPTQVINVACNTRYASRPFQTRTTIVCGKPPTEYS</sequence>
<proteinExistence type="predicted"/>
<name>A0A9P1IR26_9PELO</name>